<dbReference type="InterPro" id="IPR029000">
    <property type="entry name" value="Cyclophilin-like_dom_sf"/>
</dbReference>
<dbReference type="Proteomes" id="UP001552299">
    <property type="component" value="Unassembled WGS sequence"/>
</dbReference>
<dbReference type="InterPro" id="IPR002130">
    <property type="entry name" value="Cyclophilin-type_PPIase_dom"/>
</dbReference>
<proteinExistence type="predicted"/>
<dbReference type="Pfam" id="PF00160">
    <property type="entry name" value="Pro_isomerase"/>
    <property type="match status" value="1"/>
</dbReference>
<dbReference type="PROSITE" id="PS50072">
    <property type="entry name" value="CSA_PPIASE_2"/>
    <property type="match status" value="1"/>
</dbReference>
<dbReference type="AlphaFoldDB" id="A0ABD0VJ58"/>
<feature type="compositionally biased region" description="Pro residues" evidence="1">
    <location>
        <begin position="18"/>
        <end position="28"/>
    </location>
</feature>
<dbReference type="Gene3D" id="2.40.100.10">
    <property type="entry name" value="Cyclophilin-like"/>
    <property type="match status" value="1"/>
</dbReference>
<sequence length="293" mass="30527">MKTLIPSLSSPPHALLPSSPPPSPSPSPPIISRRLAITLSLSLPYLPFPFPSLSAVLPSPCPSSAAVTSKAFLDISIAGKPAGRIIIGLFGAASPAAATRFASLASGSAGVSFRRKEFSKIAPTFVQHAGVRSYGIDADLARRGSGMDLAADELISEWAAEADRCAGLRSTAGTVGIVVRNPARPTPATRIVARNGRIEVEEEGEVGPNGTEFVIATRDSPEMDEAAVAVGRVVDGMDVVEKIAGVSAVRDNTGSPYFRVAKLIGDKRAVVAERGFNRPYVKVVVTDSGLLMD</sequence>
<dbReference type="PANTHER" id="PTHR47724:SF1">
    <property type="entry name" value="PEPTIDYL-PROLYL CIS-TRANS ISOMERASE CYP26-2, CHLOROPLASTIC"/>
    <property type="match status" value="1"/>
</dbReference>
<accession>A0ABD0VJ58</accession>
<reference evidence="3 4" key="1">
    <citation type="journal article" date="2024" name="Plant Biotechnol. J.">
        <title>Dendrobium thyrsiflorum genome and its molecular insights into genes involved in important horticultural traits.</title>
        <authorList>
            <person name="Chen B."/>
            <person name="Wang J.Y."/>
            <person name="Zheng P.J."/>
            <person name="Li K.L."/>
            <person name="Liang Y.M."/>
            <person name="Chen X.F."/>
            <person name="Zhang C."/>
            <person name="Zhao X."/>
            <person name="He X."/>
            <person name="Zhang G.Q."/>
            <person name="Liu Z.J."/>
            <person name="Xu Q."/>
        </authorList>
    </citation>
    <scope>NUCLEOTIDE SEQUENCE [LARGE SCALE GENOMIC DNA]</scope>
    <source>
        <strain evidence="3">GZMU011</strain>
    </source>
</reference>
<evidence type="ECO:0000256" key="1">
    <source>
        <dbReference type="SAM" id="MobiDB-lite"/>
    </source>
</evidence>
<feature type="compositionally biased region" description="Low complexity" evidence="1">
    <location>
        <begin position="1"/>
        <end position="17"/>
    </location>
</feature>
<dbReference type="SUPFAM" id="SSF50891">
    <property type="entry name" value="Cyclophilin-like"/>
    <property type="match status" value="1"/>
</dbReference>
<feature type="domain" description="PPIase cyclophilin-type" evidence="2">
    <location>
        <begin position="72"/>
        <end position="290"/>
    </location>
</feature>
<evidence type="ECO:0000259" key="2">
    <source>
        <dbReference type="PROSITE" id="PS50072"/>
    </source>
</evidence>
<evidence type="ECO:0000313" key="3">
    <source>
        <dbReference type="EMBL" id="KAL0925045.1"/>
    </source>
</evidence>
<evidence type="ECO:0000313" key="4">
    <source>
        <dbReference type="Proteomes" id="UP001552299"/>
    </source>
</evidence>
<gene>
    <name evidence="3" type="ORF">M5K25_003351</name>
</gene>
<feature type="region of interest" description="Disordered" evidence="1">
    <location>
        <begin position="1"/>
        <end position="28"/>
    </location>
</feature>
<organism evidence="3 4">
    <name type="scientific">Dendrobium thyrsiflorum</name>
    <name type="common">Pinecone-like raceme dendrobium</name>
    <name type="synonym">Orchid</name>
    <dbReference type="NCBI Taxonomy" id="117978"/>
    <lineage>
        <taxon>Eukaryota</taxon>
        <taxon>Viridiplantae</taxon>
        <taxon>Streptophyta</taxon>
        <taxon>Embryophyta</taxon>
        <taxon>Tracheophyta</taxon>
        <taxon>Spermatophyta</taxon>
        <taxon>Magnoliopsida</taxon>
        <taxon>Liliopsida</taxon>
        <taxon>Asparagales</taxon>
        <taxon>Orchidaceae</taxon>
        <taxon>Epidendroideae</taxon>
        <taxon>Malaxideae</taxon>
        <taxon>Dendrobiinae</taxon>
        <taxon>Dendrobium</taxon>
    </lineage>
</organism>
<dbReference type="EMBL" id="JANQDX010000004">
    <property type="protein sequence ID" value="KAL0925045.1"/>
    <property type="molecule type" value="Genomic_DNA"/>
</dbReference>
<keyword evidence="4" id="KW-1185">Reference proteome</keyword>
<protein>
    <recommendedName>
        <fullName evidence="2">PPIase cyclophilin-type domain-containing protein</fullName>
    </recommendedName>
</protein>
<comment type="caution">
    <text evidence="3">The sequence shown here is derived from an EMBL/GenBank/DDBJ whole genome shotgun (WGS) entry which is preliminary data.</text>
</comment>
<name>A0ABD0VJ58_DENTH</name>
<dbReference type="InterPro" id="IPR044185">
    <property type="entry name" value="CYP26-2-like"/>
</dbReference>
<dbReference type="PANTHER" id="PTHR47724">
    <property type="entry name" value="PEPTIDYL-PROLYL CIS-TRANS ISOMERASE CYP26-2, CHLOROPLASTIC"/>
    <property type="match status" value="1"/>
</dbReference>